<name>A0A6C0JEM3_9ZZZZ</name>
<organism evidence="1">
    <name type="scientific">viral metagenome</name>
    <dbReference type="NCBI Taxonomy" id="1070528"/>
    <lineage>
        <taxon>unclassified sequences</taxon>
        <taxon>metagenomes</taxon>
        <taxon>organismal metagenomes</taxon>
    </lineage>
</organism>
<proteinExistence type="predicted"/>
<protein>
    <submittedName>
        <fullName evidence="1">Uncharacterized protein</fullName>
    </submittedName>
</protein>
<sequence length="99" mass="11943">MKYLVILYSFFNICFSNQVKNLCRNCKHFIPLRFKNDFVISQNFGKCDKFITLVDKELDYEYVEKVRRIESMCGSTGKYYIFSPENESIFFHMNLTNFE</sequence>
<dbReference type="AlphaFoldDB" id="A0A6C0JEM3"/>
<evidence type="ECO:0000313" key="1">
    <source>
        <dbReference type="EMBL" id="QHU04059.1"/>
    </source>
</evidence>
<dbReference type="EMBL" id="MN740390">
    <property type="protein sequence ID" value="QHU04059.1"/>
    <property type="molecule type" value="Genomic_DNA"/>
</dbReference>
<accession>A0A6C0JEM3</accession>
<reference evidence="1" key="1">
    <citation type="journal article" date="2020" name="Nature">
        <title>Giant virus diversity and host interactions through global metagenomics.</title>
        <authorList>
            <person name="Schulz F."/>
            <person name="Roux S."/>
            <person name="Paez-Espino D."/>
            <person name="Jungbluth S."/>
            <person name="Walsh D.A."/>
            <person name="Denef V.J."/>
            <person name="McMahon K.D."/>
            <person name="Konstantinidis K.T."/>
            <person name="Eloe-Fadrosh E.A."/>
            <person name="Kyrpides N.C."/>
            <person name="Woyke T."/>
        </authorList>
    </citation>
    <scope>NUCLEOTIDE SEQUENCE</scope>
    <source>
        <strain evidence="1">GVMAG-M-3300027708-20</strain>
    </source>
</reference>